<gene>
    <name evidence="15" type="primary">106665928</name>
</gene>
<dbReference type="InterPro" id="IPR056596">
    <property type="entry name" value="FLAD1_M"/>
</dbReference>
<evidence type="ECO:0000259" key="14">
    <source>
        <dbReference type="SMART" id="SM00852"/>
    </source>
</evidence>
<evidence type="ECO:0000256" key="1">
    <source>
        <dbReference type="ARBA" id="ARBA00004726"/>
    </source>
</evidence>
<dbReference type="OrthoDB" id="270728at2759"/>
<dbReference type="Pfam" id="PF24102">
    <property type="entry name" value="FLAD1_M"/>
    <property type="match status" value="1"/>
</dbReference>
<evidence type="ECO:0000256" key="12">
    <source>
        <dbReference type="ARBA" id="ARBA00031871"/>
    </source>
</evidence>
<dbReference type="GO" id="GO:0003919">
    <property type="term" value="F:FMN adenylyltransferase activity"/>
    <property type="evidence" value="ECO:0007669"/>
    <property type="project" value="UniProtKB-EC"/>
</dbReference>
<dbReference type="Gene3D" id="3.40.50.620">
    <property type="entry name" value="HUPs"/>
    <property type="match status" value="1"/>
</dbReference>
<evidence type="ECO:0000256" key="10">
    <source>
        <dbReference type="ARBA" id="ARBA00022840"/>
    </source>
</evidence>
<protein>
    <recommendedName>
        <fullName evidence="3">FAD synthase</fullName>
        <ecNumber evidence="3">2.7.7.2</ecNumber>
    </recommendedName>
    <alternativeName>
        <fullName evidence="11">FAD pyrophosphorylase</fullName>
    </alternativeName>
    <alternativeName>
        <fullName evidence="12">FMN adenylyltransferase</fullName>
    </alternativeName>
</protein>
<dbReference type="CDD" id="cd23948">
    <property type="entry name" value="FAD_synthase"/>
    <property type="match status" value="1"/>
</dbReference>
<dbReference type="GO" id="GO:0005524">
    <property type="term" value="F:ATP binding"/>
    <property type="evidence" value="ECO:0007669"/>
    <property type="project" value="UniProtKB-KW"/>
</dbReference>
<dbReference type="Pfam" id="PF00994">
    <property type="entry name" value="MoCF_biosynth"/>
    <property type="match status" value="1"/>
</dbReference>
<reference evidence="15" key="1">
    <citation type="submission" date="2022-01" db="UniProtKB">
        <authorList>
            <consortium name="EnsemblMetazoa"/>
        </authorList>
    </citation>
    <scope>IDENTIFICATION</scope>
</reference>
<sequence length="524" mass="59844">MLILRRFLTIGHNRIWVKMSDSLSPPENVRVVMSPPKTAGVIIIGDEVLKGQVEDKNLHFLAKKLTKLGIRLCKVSVIGDSVDEIAKEISEFSSKYDQVITTGGIGPTHDDVTYEGLAAAFNDVLIVNKEMADFWTWFNNDIDGQARKSTIKMATVPSNATIQYTNLKEHISPRKFPVVTMHNVCIFPGIPSYVKAIFEGLEGNYFMSTEKKFHIKRLYLNVWESVVTDSLNETVSKFPTISFGSYPKVNCPYYKVVITMESENGSVLDGALEFLRSRILDEYITDEGGMLGDAWINLEQALNDGKFNSFLEPLDRAIKVIESIFEENSPHEIFIAFNGGKDCTVLLHLVHTVLNRKYGLEEYPKINVLYVKNENTFKEVEDFICKTTQRYRLDLVTKQGPIRNALNELKMTEEGKRWKIALMGTRRNDPCGKNLDYIQKTDQGWSELTRVSPILDWSYSNIWQFLRTLSIPYCKLYDQGYTSLDGKNNSLKNPKLRYVDETGKECFHPAWKLDDESAERSGRE</sequence>
<evidence type="ECO:0000256" key="11">
    <source>
        <dbReference type="ARBA" id="ARBA00031145"/>
    </source>
</evidence>
<dbReference type="Proteomes" id="UP000494040">
    <property type="component" value="Unassembled WGS sequence"/>
</dbReference>
<dbReference type="SUPFAM" id="SSF53218">
    <property type="entry name" value="Molybdenum cofactor biosynthesis proteins"/>
    <property type="match status" value="1"/>
</dbReference>
<dbReference type="PANTHER" id="PTHR23293:SF9">
    <property type="entry name" value="FAD SYNTHASE"/>
    <property type="match status" value="1"/>
</dbReference>
<comment type="similarity">
    <text evidence="2">In the N-terminal section; belongs to the MoaB/Mog family.</text>
</comment>
<organism evidence="15 16">
    <name type="scientific">Cimex lectularius</name>
    <name type="common">Bed bug</name>
    <name type="synonym">Acanthia lectularia</name>
    <dbReference type="NCBI Taxonomy" id="79782"/>
    <lineage>
        <taxon>Eukaryota</taxon>
        <taxon>Metazoa</taxon>
        <taxon>Ecdysozoa</taxon>
        <taxon>Arthropoda</taxon>
        <taxon>Hexapoda</taxon>
        <taxon>Insecta</taxon>
        <taxon>Pterygota</taxon>
        <taxon>Neoptera</taxon>
        <taxon>Paraneoptera</taxon>
        <taxon>Hemiptera</taxon>
        <taxon>Heteroptera</taxon>
        <taxon>Panheteroptera</taxon>
        <taxon>Cimicomorpha</taxon>
        <taxon>Cimicidae</taxon>
        <taxon>Cimex</taxon>
    </lineage>
</organism>
<evidence type="ECO:0000256" key="8">
    <source>
        <dbReference type="ARBA" id="ARBA00022741"/>
    </source>
</evidence>
<dbReference type="Gene3D" id="3.40.980.10">
    <property type="entry name" value="MoaB/Mog-like domain"/>
    <property type="match status" value="1"/>
</dbReference>
<keyword evidence="5" id="KW-0288">FMN</keyword>
<comment type="catalytic activity">
    <reaction evidence="13">
        <text>FMN + ATP + H(+) = FAD + diphosphate</text>
        <dbReference type="Rhea" id="RHEA:17237"/>
        <dbReference type="ChEBI" id="CHEBI:15378"/>
        <dbReference type="ChEBI" id="CHEBI:30616"/>
        <dbReference type="ChEBI" id="CHEBI:33019"/>
        <dbReference type="ChEBI" id="CHEBI:57692"/>
        <dbReference type="ChEBI" id="CHEBI:58210"/>
        <dbReference type="EC" id="2.7.7.2"/>
    </reaction>
</comment>
<dbReference type="GO" id="GO:0006747">
    <property type="term" value="P:FAD biosynthetic process"/>
    <property type="evidence" value="ECO:0007669"/>
    <property type="project" value="TreeGrafter"/>
</dbReference>
<evidence type="ECO:0000313" key="15">
    <source>
        <dbReference type="EnsemblMetazoa" id="XP_014248226.1"/>
    </source>
</evidence>
<evidence type="ECO:0000256" key="13">
    <source>
        <dbReference type="ARBA" id="ARBA00049494"/>
    </source>
</evidence>
<keyword evidence="16" id="KW-1185">Reference proteome</keyword>
<dbReference type="EC" id="2.7.7.2" evidence="3"/>
<dbReference type="InterPro" id="IPR001453">
    <property type="entry name" value="MoaB/Mog_dom"/>
</dbReference>
<keyword evidence="6" id="KW-0808">Transferase</keyword>
<evidence type="ECO:0000256" key="2">
    <source>
        <dbReference type="ARBA" id="ARBA00007589"/>
    </source>
</evidence>
<dbReference type="CDD" id="cd00885">
    <property type="entry name" value="cinA"/>
    <property type="match status" value="1"/>
</dbReference>
<keyword evidence="9" id="KW-0274">FAD</keyword>
<proteinExistence type="inferred from homology"/>
<keyword evidence="8" id="KW-0547">Nucleotide-binding</keyword>
<evidence type="ECO:0000256" key="7">
    <source>
        <dbReference type="ARBA" id="ARBA00022695"/>
    </source>
</evidence>
<keyword evidence="4" id="KW-0285">Flavoprotein</keyword>
<evidence type="ECO:0000256" key="5">
    <source>
        <dbReference type="ARBA" id="ARBA00022643"/>
    </source>
</evidence>
<evidence type="ECO:0000256" key="3">
    <source>
        <dbReference type="ARBA" id="ARBA00012393"/>
    </source>
</evidence>
<dbReference type="InterPro" id="IPR036425">
    <property type="entry name" value="MoaB/Mog-like_dom_sf"/>
</dbReference>
<evidence type="ECO:0000256" key="4">
    <source>
        <dbReference type="ARBA" id="ARBA00022630"/>
    </source>
</evidence>
<evidence type="ECO:0000256" key="6">
    <source>
        <dbReference type="ARBA" id="ARBA00022679"/>
    </source>
</evidence>
<dbReference type="KEGG" id="clec:106665928"/>
<dbReference type="Pfam" id="PF01507">
    <property type="entry name" value="PAPS_reduct"/>
    <property type="match status" value="1"/>
</dbReference>
<evidence type="ECO:0000313" key="16">
    <source>
        <dbReference type="Proteomes" id="UP000494040"/>
    </source>
</evidence>
<dbReference type="PANTHER" id="PTHR23293">
    <property type="entry name" value="FAD SYNTHETASE-RELATED FMN ADENYLYLTRANSFERASE"/>
    <property type="match status" value="1"/>
</dbReference>
<comment type="pathway">
    <text evidence="1">Cofactor biosynthesis; FAD biosynthesis; FAD from FMN: step 1/1.</text>
</comment>
<dbReference type="OMA" id="NSHFLCK"/>
<dbReference type="InterPro" id="IPR002500">
    <property type="entry name" value="PAPS_reduct_dom"/>
</dbReference>
<evidence type="ECO:0000256" key="9">
    <source>
        <dbReference type="ARBA" id="ARBA00022827"/>
    </source>
</evidence>
<name>A0A8I6RN14_CIMLE</name>
<accession>A0A8I6RN14</accession>
<dbReference type="SMART" id="SM00852">
    <property type="entry name" value="MoCF_biosynth"/>
    <property type="match status" value="1"/>
</dbReference>
<dbReference type="EnsemblMetazoa" id="XM_014392740.2">
    <property type="protein sequence ID" value="XP_014248226.1"/>
    <property type="gene ID" value="LOC106665928"/>
</dbReference>
<dbReference type="AlphaFoldDB" id="A0A8I6RN14"/>
<keyword evidence="10" id="KW-0067">ATP-binding</keyword>
<feature type="domain" description="MoaB/Mog" evidence="14">
    <location>
        <begin position="40"/>
        <end position="209"/>
    </location>
</feature>
<dbReference type="SUPFAM" id="SSF52402">
    <property type="entry name" value="Adenine nucleotide alpha hydrolases-like"/>
    <property type="match status" value="1"/>
</dbReference>
<keyword evidence="7" id="KW-0548">Nucleotidyltransferase</keyword>
<dbReference type="InterPro" id="IPR014729">
    <property type="entry name" value="Rossmann-like_a/b/a_fold"/>
</dbReference>